<proteinExistence type="predicted"/>
<evidence type="ECO:0000256" key="3">
    <source>
        <dbReference type="ARBA" id="ARBA00023163"/>
    </source>
</evidence>
<dbReference type="PROSITE" id="PS01124">
    <property type="entry name" value="HTH_ARAC_FAMILY_2"/>
    <property type="match status" value="1"/>
</dbReference>
<reference evidence="5 6" key="1">
    <citation type="journal article" date="2012" name="J. Bacteriol.">
        <title>Genome sequence of cold-adapted Pseudomonas mandelii strain JR-1.</title>
        <authorList>
            <person name="Jang S.H."/>
            <person name="Kim J."/>
            <person name="Kim J."/>
            <person name="Hong S."/>
            <person name="Lee C."/>
        </authorList>
    </citation>
    <scope>NUCLEOTIDE SEQUENCE [LARGE SCALE GENOMIC DNA]</scope>
    <source>
        <strain evidence="5 6">JR-1</strain>
    </source>
</reference>
<dbReference type="PANTHER" id="PTHR47894">
    <property type="entry name" value="HTH-TYPE TRANSCRIPTIONAL REGULATOR GADX"/>
    <property type="match status" value="1"/>
</dbReference>
<keyword evidence="2" id="KW-0238">DNA-binding</keyword>
<dbReference type="EMBL" id="CP005960">
    <property type="protein sequence ID" value="AHZ71700.1"/>
    <property type="molecule type" value="Genomic_DNA"/>
</dbReference>
<feature type="domain" description="HTH araC/xylS-type" evidence="4">
    <location>
        <begin position="254"/>
        <end position="333"/>
    </location>
</feature>
<sequence length="347" mass="39169">MFPCASQAPMCFCIEQMEVWGYSLHEVLAGSGLSVDSFALPESVPNSRQEQTIYENILRLYRGTAAGLDLGRLINVNSVGVLGGLLANTINLGHAGYLSRRFSPLSNPWIAPELIGTLSAGQTIIRYRQVGGLPALYRFLIDRDILGTRQLLRDIFGVGADGYVRAVAFGYPEPVDAERYPVEFECPVTFGHDYTYVTYDNELAEQRNARRNPHSYHVYLRLCREAQAQRTSLSWQSRVNSILACIDFYPNAADMAKKLNCSERSLRRHLSDEGVQYSELVDKIRFERAIYLLHHSEDSIKTISFKLFFSEPPAFVRAFSRWSGSTPGEFRSRAGKRIFPSVPSNQF</sequence>
<evidence type="ECO:0000259" key="4">
    <source>
        <dbReference type="PROSITE" id="PS01124"/>
    </source>
</evidence>
<evidence type="ECO:0000256" key="1">
    <source>
        <dbReference type="ARBA" id="ARBA00023015"/>
    </source>
</evidence>
<dbReference type="KEGG" id="pman:OU5_4621"/>
<dbReference type="Gene3D" id="1.10.10.60">
    <property type="entry name" value="Homeodomain-like"/>
    <property type="match status" value="1"/>
</dbReference>
<name>A0A024EGL0_9PSED</name>
<dbReference type="Pfam" id="PF12625">
    <property type="entry name" value="Arabinose_bd"/>
    <property type="match status" value="1"/>
</dbReference>
<dbReference type="Proteomes" id="UP000026913">
    <property type="component" value="Chromosome"/>
</dbReference>
<evidence type="ECO:0000313" key="5">
    <source>
        <dbReference type="EMBL" id="AHZ71700.1"/>
    </source>
</evidence>
<dbReference type="AlphaFoldDB" id="A0A024EGL0"/>
<dbReference type="InterPro" id="IPR009057">
    <property type="entry name" value="Homeodomain-like_sf"/>
</dbReference>
<gene>
    <name evidence="5" type="ORF">OU5_4621</name>
</gene>
<dbReference type="PANTHER" id="PTHR47894:SF1">
    <property type="entry name" value="HTH-TYPE TRANSCRIPTIONAL REGULATOR VQSM"/>
    <property type="match status" value="1"/>
</dbReference>
<dbReference type="SUPFAM" id="SSF46689">
    <property type="entry name" value="Homeodomain-like"/>
    <property type="match status" value="1"/>
</dbReference>
<dbReference type="InterPro" id="IPR032687">
    <property type="entry name" value="AraC-type_N"/>
</dbReference>
<dbReference type="GO" id="GO:0000976">
    <property type="term" value="F:transcription cis-regulatory region binding"/>
    <property type="evidence" value="ECO:0007669"/>
    <property type="project" value="TreeGrafter"/>
</dbReference>
<dbReference type="SMART" id="SM00342">
    <property type="entry name" value="HTH_ARAC"/>
    <property type="match status" value="1"/>
</dbReference>
<dbReference type="Pfam" id="PF12833">
    <property type="entry name" value="HTH_18"/>
    <property type="match status" value="1"/>
</dbReference>
<evidence type="ECO:0000313" key="6">
    <source>
        <dbReference type="Proteomes" id="UP000026913"/>
    </source>
</evidence>
<dbReference type="HOGENOM" id="CLU_047522_3_2_6"/>
<accession>A0A024EGL0</accession>
<keyword evidence="3" id="KW-0804">Transcription</keyword>
<keyword evidence="1" id="KW-0805">Transcription regulation</keyword>
<dbReference type="GO" id="GO:0005829">
    <property type="term" value="C:cytosol"/>
    <property type="evidence" value="ECO:0007669"/>
    <property type="project" value="TreeGrafter"/>
</dbReference>
<dbReference type="InterPro" id="IPR018060">
    <property type="entry name" value="HTH_AraC"/>
</dbReference>
<dbReference type="GO" id="GO:0003700">
    <property type="term" value="F:DNA-binding transcription factor activity"/>
    <property type="evidence" value="ECO:0007669"/>
    <property type="project" value="InterPro"/>
</dbReference>
<protein>
    <recommendedName>
        <fullName evidence="4">HTH araC/xylS-type domain-containing protein</fullName>
    </recommendedName>
</protein>
<evidence type="ECO:0000256" key="2">
    <source>
        <dbReference type="ARBA" id="ARBA00023125"/>
    </source>
</evidence>
<organism evidence="5 6">
    <name type="scientific">Pseudomonas mandelii JR-1</name>
    <dbReference type="NCBI Taxonomy" id="1147786"/>
    <lineage>
        <taxon>Bacteria</taxon>
        <taxon>Pseudomonadati</taxon>
        <taxon>Pseudomonadota</taxon>
        <taxon>Gammaproteobacteria</taxon>
        <taxon>Pseudomonadales</taxon>
        <taxon>Pseudomonadaceae</taxon>
        <taxon>Pseudomonas</taxon>
    </lineage>
</organism>